<evidence type="ECO:0000259" key="4">
    <source>
        <dbReference type="Pfam" id="PF10531"/>
    </source>
</evidence>
<feature type="domain" description="Polysaccharide export protein N-terminal" evidence="3">
    <location>
        <begin position="45"/>
        <end position="116"/>
    </location>
</feature>
<gene>
    <name evidence="5" type="ORF">BV97_02381</name>
</gene>
<dbReference type="STRING" id="158500.BES08_16220"/>
<dbReference type="Proteomes" id="UP000024329">
    <property type="component" value="Unassembled WGS sequence"/>
</dbReference>
<dbReference type="Gene3D" id="3.30.1950.10">
    <property type="entry name" value="wza like domain"/>
    <property type="match status" value="1"/>
</dbReference>
<sequence>MRICNPYRRMIHIAAICGAALSIQGCAATGTAPLSAAEARLGLDTYRLGAGDKLRVTVYNEPNLSGEYAVSSAGKIAFPLVGMVDAAGQTVEDLSHALTLRIADGYMTDPKVSVEVLNYRPYYILGEVQKPGQYPYVAGMSIEQAVAAAGGFSYRANAGRVNLRRMPGAAEKSVQINAGQIVVVMPGDTIRVLERYF</sequence>
<feature type="chain" id="PRO_5001557004" evidence="2">
    <location>
        <begin position="28"/>
        <end position="197"/>
    </location>
</feature>
<protein>
    <submittedName>
        <fullName evidence="5">Polysaccharide export protein</fullName>
    </submittedName>
</protein>
<accession>A0A031JY40</accession>
<dbReference type="InterPro" id="IPR019554">
    <property type="entry name" value="Soluble_ligand-bd"/>
</dbReference>
<dbReference type="eggNOG" id="COG1596">
    <property type="taxonomic scope" value="Bacteria"/>
</dbReference>
<dbReference type="PANTHER" id="PTHR33619">
    <property type="entry name" value="POLYSACCHARIDE EXPORT PROTEIN GFCE-RELATED"/>
    <property type="match status" value="1"/>
</dbReference>
<reference evidence="5 6" key="1">
    <citation type="submission" date="2014-03" db="EMBL/GenBank/DDBJ databases">
        <title>Whole genome sequence of Novosphingobium resinovorum KF1.</title>
        <authorList>
            <person name="Gan H.M."/>
            <person name="Gan H.Y."/>
            <person name="Chew T.H."/>
            <person name="Savka M.A."/>
        </authorList>
    </citation>
    <scope>NUCLEOTIDE SEQUENCE [LARGE SCALE GENOMIC DNA]</scope>
    <source>
        <strain evidence="5 6">KF1</strain>
    </source>
</reference>
<dbReference type="GO" id="GO:0015159">
    <property type="term" value="F:polysaccharide transmembrane transporter activity"/>
    <property type="evidence" value="ECO:0007669"/>
    <property type="project" value="InterPro"/>
</dbReference>
<dbReference type="RefSeq" id="WP_036525960.1">
    <property type="nucleotide sequence ID" value="NZ_JFYZ01000011.1"/>
</dbReference>
<feature type="signal peptide" evidence="2">
    <location>
        <begin position="1"/>
        <end position="27"/>
    </location>
</feature>
<dbReference type="PANTHER" id="PTHR33619:SF3">
    <property type="entry name" value="POLYSACCHARIDE EXPORT PROTEIN GFCE-RELATED"/>
    <property type="match status" value="1"/>
</dbReference>
<evidence type="ECO:0000313" key="5">
    <source>
        <dbReference type="EMBL" id="EZP81723.1"/>
    </source>
</evidence>
<evidence type="ECO:0000256" key="1">
    <source>
        <dbReference type="ARBA" id="ARBA00022729"/>
    </source>
</evidence>
<dbReference type="InterPro" id="IPR049712">
    <property type="entry name" value="Poly_export"/>
</dbReference>
<proteinExistence type="predicted"/>
<dbReference type="PATRIC" id="fig|158500.4.peg.2427"/>
<dbReference type="PROSITE" id="PS51257">
    <property type="entry name" value="PROKAR_LIPOPROTEIN"/>
    <property type="match status" value="1"/>
</dbReference>
<dbReference type="Pfam" id="PF02563">
    <property type="entry name" value="Poly_export"/>
    <property type="match status" value="1"/>
</dbReference>
<name>A0A031JY40_9SPHN</name>
<dbReference type="InterPro" id="IPR003715">
    <property type="entry name" value="Poly_export_N"/>
</dbReference>
<comment type="caution">
    <text evidence="5">The sequence shown here is derived from an EMBL/GenBank/DDBJ whole genome shotgun (WGS) entry which is preliminary data.</text>
</comment>
<dbReference type="Pfam" id="PF10531">
    <property type="entry name" value="SLBB"/>
    <property type="match status" value="1"/>
</dbReference>
<dbReference type="Gene3D" id="3.10.560.10">
    <property type="entry name" value="Outer membrane lipoprotein wza domain like"/>
    <property type="match status" value="1"/>
</dbReference>
<evidence type="ECO:0000256" key="2">
    <source>
        <dbReference type="SAM" id="SignalP"/>
    </source>
</evidence>
<dbReference type="AlphaFoldDB" id="A0A031JY40"/>
<evidence type="ECO:0000259" key="3">
    <source>
        <dbReference type="Pfam" id="PF02563"/>
    </source>
</evidence>
<evidence type="ECO:0000313" key="6">
    <source>
        <dbReference type="Proteomes" id="UP000024329"/>
    </source>
</evidence>
<feature type="domain" description="Soluble ligand binding" evidence="4">
    <location>
        <begin position="122"/>
        <end position="174"/>
    </location>
</feature>
<dbReference type="EMBL" id="JFYZ01000011">
    <property type="protein sequence ID" value="EZP81723.1"/>
    <property type="molecule type" value="Genomic_DNA"/>
</dbReference>
<keyword evidence="1 2" id="KW-0732">Signal</keyword>
<organism evidence="5 6">
    <name type="scientific">Novosphingobium resinovorum</name>
    <dbReference type="NCBI Taxonomy" id="158500"/>
    <lineage>
        <taxon>Bacteria</taxon>
        <taxon>Pseudomonadati</taxon>
        <taxon>Pseudomonadota</taxon>
        <taxon>Alphaproteobacteria</taxon>
        <taxon>Sphingomonadales</taxon>
        <taxon>Sphingomonadaceae</taxon>
        <taxon>Novosphingobium</taxon>
    </lineage>
</organism>